<keyword evidence="3" id="KW-0067">ATP-binding</keyword>
<dbReference type="Pfam" id="PF12848">
    <property type="entry name" value="ABC_tran_Xtn"/>
    <property type="match status" value="1"/>
</dbReference>
<reference evidence="6 7" key="1">
    <citation type="submission" date="2019-07" db="EMBL/GenBank/DDBJ databases">
        <title>Complete genome of Crassaminicella thermophila SY095.</title>
        <authorList>
            <person name="Li X."/>
        </authorList>
    </citation>
    <scope>NUCLEOTIDE SEQUENCE [LARGE SCALE GENOMIC DNA]</scope>
    <source>
        <strain evidence="6 7">SY095</strain>
    </source>
</reference>
<evidence type="ECO:0000313" key="6">
    <source>
        <dbReference type="EMBL" id="QEK13110.1"/>
    </source>
</evidence>
<dbReference type="InterPro" id="IPR003593">
    <property type="entry name" value="AAA+_ATPase"/>
</dbReference>
<feature type="domain" description="ABC transporter" evidence="5">
    <location>
        <begin position="4"/>
        <end position="262"/>
    </location>
</feature>
<keyword evidence="2" id="KW-0547">Nucleotide-binding</keyword>
<dbReference type="InterPro" id="IPR017871">
    <property type="entry name" value="ABC_transporter-like_CS"/>
</dbReference>
<dbReference type="Proteomes" id="UP000324646">
    <property type="component" value="Chromosome"/>
</dbReference>
<keyword evidence="7" id="KW-1185">Reference proteome</keyword>
<dbReference type="FunFam" id="3.40.50.300:FF:000309">
    <property type="entry name" value="ABC transporter ATP-binding protein"/>
    <property type="match status" value="1"/>
</dbReference>
<dbReference type="InterPro" id="IPR027417">
    <property type="entry name" value="P-loop_NTPase"/>
</dbReference>
<dbReference type="Pfam" id="PF00005">
    <property type="entry name" value="ABC_tran"/>
    <property type="match status" value="2"/>
</dbReference>
<accession>A0A5C0SG24</accession>
<dbReference type="SUPFAM" id="SSF52540">
    <property type="entry name" value="P-loop containing nucleoside triphosphate hydrolases"/>
    <property type="match status" value="2"/>
</dbReference>
<organism evidence="6 7">
    <name type="scientific">Crassaminicella thermophila</name>
    <dbReference type="NCBI Taxonomy" id="2599308"/>
    <lineage>
        <taxon>Bacteria</taxon>
        <taxon>Bacillati</taxon>
        <taxon>Bacillota</taxon>
        <taxon>Clostridia</taxon>
        <taxon>Eubacteriales</taxon>
        <taxon>Clostridiaceae</taxon>
        <taxon>Crassaminicella</taxon>
    </lineage>
</organism>
<evidence type="ECO:0000313" key="7">
    <source>
        <dbReference type="Proteomes" id="UP000324646"/>
    </source>
</evidence>
<evidence type="ECO:0000256" key="2">
    <source>
        <dbReference type="ARBA" id="ARBA00022741"/>
    </source>
</evidence>
<dbReference type="GO" id="GO:0003677">
    <property type="term" value="F:DNA binding"/>
    <property type="evidence" value="ECO:0007669"/>
    <property type="project" value="InterPro"/>
</dbReference>
<dbReference type="AlphaFoldDB" id="A0A5C0SG24"/>
<dbReference type="Pfam" id="PF16326">
    <property type="entry name" value="ABC_tran_CTD"/>
    <property type="match status" value="1"/>
</dbReference>
<evidence type="ECO:0000259" key="5">
    <source>
        <dbReference type="PROSITE" id="PS50893"/>
    </source>
</evidence>
<dbReference type="OrthoDB" id="9801441at2"/>
<protein>
    <submittedName>
        <fullName evidence="6">ABC-F type ribosomal protection protein</fullName>
    </submittedName>
</protein>
<dbReference type="PANTHER" id="PTHR42855:SF2">
    <property type="entry name" value="DRUG RESISTANCE ABC TRANSPORTER,ATP-BINDING PROTEIN"/>
    <property type="match status" value="1"/>
</dbReference>
<gene>
    <name evidence="6" type="primary">abc-f</name>
    <name evidence="6" type="ORF">FQB35_12705</name>
</gene>
<dbReference type="PROSITE" id="PS50893">
    <property type="entry name" value="ABC_TRANSPORTER_2"/>
    <property type="match status" value="2"/>
</dbReference>
<proteinExistence type="predicted"/>
<dbReference type="CDD" id="cd03221">
    <property type="entry name" value="ABCF_EF-3"/>
    <property type="match status" value="2"/>
</dbReference>
<dbReference type="KEGG" id="crs:FQB35_12705"/>
<dbReference type="SMART" id="SM00382">
    <property type="entry name" value="AAA"/>
    <property type="match status" value="2"/>
</dbReference>
<dbReference type="InterPro" id="IPR051309">
    <property type="entry name" value="ABCF_ATPase"/>
</dbReference>
<dbReference type="PROSITE" id="PS00211">
    <property type="entry name" value="ABC_TRANSPORTER_1"/>
    <property type="match status" value="2"/>
</dbReference>
<keyword evidence="1" id="KW-0677">Repeat</keyword>
<dbReference type="PANTHER" id="PTHR42855">
    <property type="entry name" value="ABC TRANSPORTER ATP-BINDING SUBUNIT"/>
    <property type="match status" value="1"/>
</dbReference>
<evidence type="ECO:0000256" key="3">
    <source>
        <dbReference type="ARBA" id="ARBA00022840"/>
    </source>
</evidence>
<dbReference type="EMBL" id="CP042243">
    <property type="protein sequence ID" value="QEK13110.1"/>
    <property type="molecule type" value="Genomic_DNA"/>
</dbReference>
<feature type="coiled-coil region" evidence="4">
    <location>
        <begin position="87"/>
        <end position="114"/>
    </location>
</feature>
<name>A0A5C0SG24_CRATE</name>
<sequence>MIVLSCNSITKSFGIDIILENISFTINAGEKIGLVGANGAGKSTLFKIITGKYPYDSGELYLSKNITIGYLEQNAHLSPTNTVFDEVVHVFDDLIQMEKELRSLEQEISKQSLDPSKSLDKLMDLYAHKSEEFQLKNGYGYRSEIRGVLKGLGFSEDEFYQPIIELSGGQKTRVGLAKLLLKKPDILLLDEPTNHLDMDAIEWLESYLKFYNGTILIISHDRYFLDEVTDKIYEIENKHLTQYNGNYTYYVEKKKILYEQQLKDFLQQQKEIEKQEEMIRRFKQHGTEKLAKRAKSREKRLEHMTFIKKPTRFNQRAKIRFETQIKSGQDVLEVDNISKSFGKNNLFKNVSFKVYKGERIGLIGPNGIGKSTLFKILLKQVSYDTGFINFGHNVHVGYFDQEQSSLNNKNTIIDEIWQENIHFTQTEVRTLLGSFLFSGDDVFKQISTLSGGEKSRVSLLKLMISKANFLLIDEPTNHLDIESKEALEEALINYDGTLLVISHDRYFLNKVATKIMVLSQDGIKEYLGNYKYYQEKKKQLEAPSTIVETQKTKTQLKEERRKEKERKKEERRIIKEREALEEKILLLEENLRNLEQEMCKEAVYSDAEKSKQIHEESAKLKIELDKLYQKWEEYLQ</sequence>
<dbReference type="GO" id="GO:0016887">
    <property type="term" value="F:ATP hydrolysis activity"/>
    <property type="evidence" value="ECO:0007669"/>
    <property type="project" value="InterPro"/>
</dbReference>
<dbReference type="InterPro" id="IPR032781">
    <property type="entry name" value="ABC_tran_Xtn"/>
</dbReference>
<feature type="domain" description="ABC transporter" evidence="5">
    <location>
        <begin position="332"/>
        <end position="545"/>
    </location>
</feature>
<evidence type="ECO:0000256" key="1">
    <source>
        <dbReference type="ARBA" id="ARBA00022737"/>
    </source>
</evidence>
<dbReference type="Gene3D" id="3.40.50.300">
    <property type="entry name" value="P-loop containing nucleotide triphosphate hydrolases"/>
    <property type="match status" value="2"/>
</dbReference>
<dbReference type="InterPro" id="IPR003439">
    <property type="entry name" value="ABC_transporter-like_ATP-bd"/>
</dbReference>
<dbReference type="GO" id="GO:0005524">
    <property type="term" value="F:ATP binding"/>
    <property type="evidence" value="ECO:0007669"/>
    <property type="project" value="UniProtKB-KW"/>
</dbReference>
<keyword evidence="4" id="KW-0175">Coiled coil</keyword>
<feature type="coiled-coil region" evidence="4">
    <location>
        <begin position="546"/>
        <end position="597"/>
    </location>
</feature>
<dbReference type="FunFam" id="3.40.50.300:FF:000011">
    <property type="entry name" value="Putative ABC transporter ATP-binding component"/>
    <property type="match status" value="1"/>
</dbReference>
<dbReference type="InterPro" id="IPR032524">
    <property type="entry name" value="ABC_tran_C"/>
</dbReference>
<dbReference type="RefSeq" id="WP_148810282.1">
    <property type="nucleotide sequence ID" value="NZ_CP042243.1"/>
</dbReference>
<evidence type="ECO:0000256" key="4">
    <source>
        <dbReference type="SAM" id="Coils"/>
    </source>
</evidence>